<dbReference type="GO" id="GO:0015074">
    <property type="term" value="P:DNA integration"/>
    <property type="evidence" value="ECO:0007669"/>
    <property type="project" value="InterPro"/>
</dbReference>
<dbReference type="GO" id="GO:0003677">
    <property type="term" value="F:DNA binding"/>
    <property type="evidence" value="ECO:0007669"/>
    <property type="project" value="InterPro"/>
</dbReference>
<dbReference type="AlphaFoldDB" id="N8V173"/>
<dbReference type="Gene3D" id="1.10.443.10">
    <property type="entry name" value="Intergrase catalytic core"/>
    <property type="match status" value="1"/>
</dbReference>
<organism evidence="2 3">
    <name type="scientific">Acinetobacter vivianii</name>
    <dbReference type="NCBI Taxonomy" id="1776742"/>
    <lineage>
        <taxon>Bacteria</taxon>
        <taxon>Pseudomonadati</taxon>
        <taxon>Pseudomonadota</taxon>
        <taxon>Gammaproteobacteria</taxon>
        <taxon>Moraxellales</taxon>
        <taxon>Moraxellaceae</taxon>
        <taxon>Acinetobacter</taxon>
    </lineage>
</organism>
<evidence type="ECO:0000313" key="3">
    <source>
        <dbReference type="Proteomes" id="UP000013049"/>
    </source>
</evidence>
<keyword evidence="1" id="KW-0233">DNA recombination</keyword>
<gene>
    <name evidence="2" type="ORF">F971_00809</name>
</gene>
<reference evidence="2 3" key="1">
    <citation type="submission" date="2013-02" db="EMBL/GenBank/DDBJ databases">
        <title>The Genome Sequence of Acinetobacter sp. NIPH 758.</title>
        <authorList>
            <consortium name="The Broad Institute Genome Sequencing Platform"/>
            <consortium name="The Broad Institute Genome Sequencing Center for Infectious Disease"/>
            <person name="Cerqueira G."/>
            <person name="Feldgarden M."/>
            <person name="Courvalin P."/>
            <person name="Perichon B."/>
            <person name="Grillot-Courvalin C."/>
            <person name="Clermont D."/>
            <person name="Rocha E."/>
            <person name="Yoon E.-J."/>
            <person name="Nemec A."/>
            <person name="Walker B."/>
            <person name="Young S.K."/>
            <person name="Zeng Q."/>
            <person name="Gargeya S."/>
            <person name="Fitzgerald M."/>
            <person name="Haas B."/>
            <person name="Abouelleil A."/>
            <person name="Alvarado L."/>
            <person name="Arachchi H.M."/>
            <person name="Berlin A.M."/>
            <person name="Chapman S.B."/>
            <person name="Dewar J."/>
            <person name="Goldberg J."/>
            <person name="Griggs A."/>
            <person name="Gujja S."/>
            <person name="Hansen M."/>
            <person name="Howarth C."/>
            <person name="Imamovic A."/>
            <person name="Larimer J."/>
            <person name="McCowan C."/>
            <person name="Murphy C."/>
            <person name="Neiman D."/>
            <person name="Pearson M."/>
            <person name="Priest M."/>
            <person name="Roberts A."/>
            <person name="Saif S."/>
            <person name="Shea T."/>
            <person name="Sisk P."/>
            <person name="Sykes S."/>
            <person name="Wortman J."/>
            <person name="Nusbaum C."/>
            <person name="Birren B."/>
        </authorList>
    </citation>
    <scope>NUCLEOTIDE SEQUENCE [LARGE SCALE GENOMIC DNA]</scope>
    <source>
        <strain evidence="2 3">NIPH 758</strain>
    </source>
</reference>
<comment type="caution">
    <text evidence="2">The sequence shown here is derived from an EMBL/GenBank/DDBJ whole genome shotgun (WGS) entry which is preliminary data.</text>
</comment>
<evidence type="ECO:0000256" key="1">
    <source>
        <dbReference type="ARBA" id="ARBA00023172"/>
    </source>
</evidence>
<sequence>MKANQKVKVKPKDITIEMLNKLDPIVMIAPNTAHDPFIQKEIPNIPSNCIKYLFKFVKDEPWLSQLTLALLVMASRNYDNSSIYAALSVIHSKMKIIFNYSDRNYQPTDFKNFYNHFDYLIKLYLEGNINKNDSKETRITFYNRFRTLSIMTKNWLEGVSFEFKREYGKLLFPIPNSGLYLDLIKKKEIIEEQRQRRKMQVDTLMPYYTEIRSESHIRWNFICRLNSAYNSYLNKILNEKNLTFPMRFKYIENHLEYNFLLWDVNSYINKNNIKLDKVYEFIKVKIDIFPELTSILDTSNGNSVPIESALWFAEPLKHACTYPKFNEEDIKWQKAWGYSAASFASNQLPNIMYWNDISLMKIFQNYSQGLLIPISQLHLALSFGMLAVDLFTTTGIRINEALQVNLSKECLVRLIIPPVPGAINQKPIIRYSLRLIPKGEKCDNFQDNFIGEETKRLLFKIGKILHEHYNLKEGDKLPSIPFNPHHKRAHRFKDAPYIFQAYGRHFSDALIGSCLRLLVHDVVKTRTKDGSALQIRAHLLRHGFATHAVQVEKIPVDIVGKWLHQKSLSVTQYYSEVTDSMVADAADQYLIKIASHINVLEAVKRSPEELRELYIEAANRTGTLAKVTGGDCTSHGLCKTQFACVGCAAKVPDPAKKNQIIHHQQWAKKEMIFYREQGLLPEVKRLEKLIIDADLELQEIELIEKYRADEEGFGRIEVEK</sequence>
<evidence type="ECO:0000313" key="2">
    <source>
        <dbReference type="EMBL" id="ENU93551.1"/>
    </source>
</evidence>
<dbReference type="InterPro" id="IPR011010">
    <property type="entry name" value="DNA_brk_join_enz"/>
</dbReference>
<dbReference type="eggNOG" id="COG0582">
    <property type="taxonomic scope" value="Bacteria"/>
</dbReference>
<dbReference type="Proteomes" id="UP000013049">
    <property type="component" value="Unassembled WGS sequence"/>
</dbReference>
<dbReference type="GO" id="GO:0006310">
    <property type="term" value="P:DNA recombination"/>
    <property type="evidence" value="ECO:0007669"/>
    <property type="project" value="UniProtKB-KW"/>
</dbReference>
<name>N8V173_9GAMM</name>
<proteinExistence type="predicted"/>
<dbReference type="EMBL" id="APPC01000012">
    <property type="protein sequence ID" value="ENU93551.1"/>
    <property type="molecule type" value="Genomic_DNA"/>
</dbReference>
<dbReference type="SUPFAM" id="SSF56349">
    <property type="entry name" value="DNA breaking-rejoining enzymes"/>
    <property type="match status" value="1"/>
</dbReference>
<protein>
    <submittedName>
        <fullName evidence="2">Uncharacterized protein</fullName>
    </submittedName>
</protein>
<dbReference type="HOGENOM" id="CLU_381596_0_0_6"/>
<dbReference type="RefSeq" id="WP_004775479.1">
    <property type="nucleotide sequence ID" value="NZ_KB849367.1"/>
</dbReference>
<accession>N8V173</accession>
<dbReference type="PATRIC" id="fig|1217712.3.peg.771"/>
<dbReference type="InterPro" id="IPR013762">
    <property type="entry name" value="Integrase-like_cat_sf"/>
</dbReference>